<reference evidence="2" key="1">
    <citation type="submission" date="2019-08" db="EMBL/GenBank/DDBJ databases">
        <title>The improved chromosome-level genome for the pearl oyster Pinctada fucata martensii using PacBio sequencing and Hi-C.</title>
        <authorList>
            <person name="Zheng Z."/>
        </authorList>
    </citation>
    <scope>NUCLEOTIDE SEQUENCE</scope>
    <source>
        <strain evidence="2">ZZ-2019</strain>
        <tissue evidence="2">Adductor muscle</tissue>
    </source>
</reference>
<dbReference type="Pfam" id="PF01112">
    <property type="entry name" value="Asparaginase_2"/>
    <property type="match status" value="1"/>
</dbReference>
<dbReference type="PANTHER" id="PTHR10188">
    <property type="entry name" value="L-ASPARAGINASE"/>
    <property type="match status" value="1"/>
</dbReference>
<evidence type="ECO:0000313" key="2">
    <source>
        <dbReference type="EMBL" id="KAK3098477.1"/>
    </source>
</evidence>
<dbReference type="InterPro" id="IPR000246">
    <property type="entry name" value="Peptidase_T2"/>
</dbReference>
<dbReference type="SUPFAM" id="SSF56235">
    <property type="entry name" value="N-terminal nucleophile aminohydrolases (Ntn hydrolases)"/>
    <property type="match status" value="1"/>
</dbReference>
<name>A0AA88Y5F1_PINIB</name>
<dbReference type="Proteomes" id="UP001186944">
    <property type="component" value="Unassembled WGS sequence"/>
</dbReference>
<comment type="caution">
    <text evidence="2">The sequence shown here is derived from an EMBL/GenBank/DDBJ whole genome shotgun (WGS) entry which is preliminary data.</text>
</comment>
<dbReference type="GO" id="GO:0005737">
    <property type="term" value="C:cytoplasm"/>
    <property type="evidence" value="ECO:0007669"/>
    <property type="project" value="TreeGrafter"/>
</dbReference>
<dbReference type="GO" id="GO:0003948">
    <property type="term" value="F:N4-(beta-N-acetylglucosaminyl)-L-asparaginase activity"/>
    <property type="evidence" value="ECO:0007669"/>
    <property type="project" value="TreeGrafter"/>
</dbReference>
<evidence type="ECO:0000256" key="1">
    <source>
        <dbReference type="ARBA" id="ARBA00010872"/>
    </source>
</evidence>
<gene>
    <name evidence="2" type="ORF">FSP39_019807</name>
</gene>
<dbReference type="EMBL" id="VSWD01000007">
    <property type="protein sequence ID" value="KAK3098477.1"/>
    <property type="molecule type" value="Genomic_DNA"/>
</dbReference>
<proteinExistence type="inferred from homology"/>
<evidence type="ECO:0000313" key="3">
    <source>
        <dbReference type="Proteomes" id="UP001186944"/>
    </source>
</evidence>
<organism evidence="2 3">
    <name type="scientific">Pinctada imbricata</name>
    <name type="common">Atlantic pearl-oyster</name>
    <name type="synonym">Pinctada martensii</name>
    <dbReference type="NCBI Taxonomy" id="66713"/>
    <lineage>
        <taxon>Eukaryota</taxon>
        <taxon>Metazoa</taxon>
        <taxon>Spiralia</taxon>
        <taxon>Lophotrochozoa</taxon>
        <taxon>Mollusca</taxon>
        <taxon>Bivalvia</taxon>
        <taxon>Autobranchia</taxon>
        <taxon>Pteriomorphia</taxon>
        <taxon>Pterioida</taxon>
        <taxon>Pterioidea</taxon>
        <taxon>Pteriidae</taxon>
        <taxon>Pinctada</taxon>
    </lineage>
</organism>
<accession>A0AA88Y5F1</accession>
<comment type="similarity">
    <text evidence="1">Belongs to the Ntn-hydrolase family.</text>
</comment>
<feature type="non-terminal residue" evidence="2">
    <location>
        <position position="1"/>
    </location>
</feature>
<protein>
    <submittedName>
        <fullName evidence="2">Uncharacterized protein</fullName>
    </submittedName>
</protein>
<keyword evidence="3" id="KW-1185">Reference proteome</keyword>
<dbReference type="PANTHER" id="PTHR10188:SF16">
    <property type="entry name" value="N(4)-(BETA-N-ACETYLGLUCOSAMINYL)-L-ASPARAGINASE-LIKE"/>
    <property type="match status" value="1"/>
</dbReference>
<dbReference type="InterPro" id="IPR029055">
    <property type="entry name" value="Ntn_hydrolases_N"/>
</dbReference>
<sequence length="104" mass="10956">IESDEKYGLCIVGRGGPRNADGYLEMDAAIMDGPSHKFGAVTALKGISTPISVARCVMDKSPHSMLTGDGALKFATNNGFKVDDALLNPTVSDDTASDINIRKL</sequence>
<dbReference type="AlphaFoldDB" id="A0AA88Y5F1"/>